<dbReference type="AlphaFoldDB" id="A0A1X2M0U5"/>
<evidence type="ECO:0000313" key="3">
    <source>
        <dbReference type="EMBL" id="OSC43166.1"/>
    </source>
</evidence>
<accession>A0A1X2M0U5</accession>
<evidence type="ECO:0000256" key="2">
    <source>
        <dbReference type="SAM" id="SignalP"/>
    </source>
</evidence>
<keyword evidence="4" id="KW-1185">Reference proteome</keyword>
<keyword evidence="2" id="KW-0732">Signal</keyword>
<evidence type="ECO:0000313" key="4">
    <source>
        <dbReference type="Proteomes" id="UP000193247"/>
    </source>
</evidence>
<dbReference type="RefSeq" id="WP_085323304.1">
    <property type="nucleotide sequence ID" value="NZ_NCXP01000001.1"/>
</dbReference>
<reference evidence="3 4" key="1">
    <citation type="submission" date="2017-04" db="EMBL/GenBank/DDBJ databases">
        <title>The new phylogeny of genus Mycobacterium.</title>
        <authorList>
            <person name="Tortoli E."/>
            <person name="Trovato A."/>
            <person name="Cirillo D.M."/>
        </authorList>
    </citation>
    <scope>NUCLEOTIDE SEQUENCE [LARGE SCALE GENOMIC DNA]</scope>
    <source>
        <strain evidence="3 4">TBL 1200985</strain>
    </source>
</reference>
<evidence type="ECO:0000256" key="1">
    <source>
        <dbReference type="SAM" id="MobiDB-lite"/>
    </source>
</evidence>
<feature type="region of interest" description="Disordered" evidence="1">
    <location>
        <begin position="112"/>
        <end position="131"/>
    </location>
</feature>
<dbReference type="EMBL" id="NCXP01000001">
    <property type="protein sequence ID" value="OSC43166.1"/>
    <property type="molecule type" value="Genomic_DNA"/>
</dbReference>
<gene>
    <name evidence="3" type="ORF">B8W66_01935</name>
</gene>
<comment type="caution">
    <text evidence="3">The sequence shown here is derived from an EMBL/GenBank/DDBJ whole genome shotgun (WGS) entry which is preliminary data.</text>
</comment>
<name>A0A1X2M0U5_9MYCO</name>
<feature type="signal peptide" evidence="2">
    <location>
        <begin position="1"/>
        <end position="30"/>
    </location>
</feature>
<protein>
    <submittedName>
        <fullName evidence="3">Uncharacterized protein</fullName>
    </submittedName>
</protein>
<proteinExistence type="predicted"/>
<feature type="chain" id="PRO_5038391984" evidence="2">
    <location>
        <begin position="31"/>
        <end position="171"/>
    </location>
</feature>
<dbReference type="Proteomes" id="UP000193247">
    <property type="component" value="Unassembled WGS sequence"/>
</dbReference>
<organism evidence="3 4">
    <name type="scientific">Mycobacterium decipiens</name>
    <dbReference type="NCBI Taxonomy" id="1430326"/>
    <lineage>
        <taxon>Bacteria</taxon>
        <taxon>Bacillati</taxon>
        <taxon>Actinomycetota</taxon>
        <taxon>Actinomycetes</taxon>
        <taxon>Mycobacteriales</taxon>
        <taxon>Mycobacteriaceae</taxon>
        <taxon>Mycobacterium</taxon>
    </lineage>
</organism>
<sequence>MFRSKTARPNNFIWASVAGSLIALPFVAFAPIASASITPDPNPETEIFIPDNEWLDEFQQQVVLSEHERELQELLALEEPERPSTPDFDDLDLVLSDAAMDIPREEWIEGIEDIESPPPLGASPSPMDDQTMAEIMAAQSAPDLQVPDQYEVNQDLIDSYTEQRSNDSVAD</sequence>